<protein>
    <submittedName>
        <fullName evidence="3">Uncharacterized protein LOC115622921 isoform X1</fullName>
    </submittedName>
</protein>
<feature type="compositionally biased region" description="Polar residues" evidence="1">
    <location>
        <begin position="1025"/>
        <end position="1038"/>
    </location>
</feature>
<feature type="compositionally biased region" description="Basic and acidic residues" evidence="1">
    <location>
        <begin position="1492"/>
        <end position="1501"/>
    </location>
</feature>
<feature type="region of interest" description="Disordered" evidence="1">
    <location>
        <begin position="2045"/>
        <end position="2077"/>
    </location>
</feature>
<feature type="compositionally biased region" description="Polar residues" evidence="1">
    <location>
        <begin position="190"/>
        <end position="211"/>
    </location>
</feature>
<feature type="region of interest" description="Disordered" evidence="1">
    <location>
        <begin position="220"/>
        <end position="239"/>
    </location>
</feature>
<gene>
    <name evidence="3" type="primary">LOC115622921</name>
</gene>
<feature type="compositionally biased region" description="Polar residues" evidence="1">
    <location>
        <begin position="2167"/>
        <end position="2176"/>
    </location>
</feature>
<feature type="compositionally biased region" description="Polar residues" evidence="1">
    <location>
        <begin position="1047"/>
        <end position="1075"/>
    </location>
</feature>
<feature type="region of interest" description="Disordered" evidence="1">
    <location>
        <begin position="649"/>
        <end position="669"/>
    </location>
</feature>
<feature type="compositionally biased region" description="Low complexity" evidence="1">
    <location>
        <begin position="1311"/>
        <end position="1323"/>
    </location>
</feature>
<proteinExistence type="predicted"/>
<feature type="region of interest" description="Disordered" evidence="1">
    <location>
        <begin position="1812"/>
        <end position="1926"/>
    </location>
</feature>
<reference evidence="3" key="1">
    <citation type="submission" date="2025-08" db="UniProtKB">
        <authorList>
            <consortium name="RefSeq"/>
        </authorList>
    </citation>
    <scope>IDENTIFICATION</scope>
    <source>
        <strain evidence="3">11010-0011.00</strain>
        <tissue evidence="3">Whole body</tissue>
    </source>
</reference>
<feature type="compositionally biased region" description="Polar residues" evidence="1">
    <location>
        <begin position="1752"/>
        <end position="1792"/>
    </location>
</feature>
<feature type="region of interest" description="Disordered" evidence="1">
    <location>
        <begin position="190"/>
        <end position="212"/>
    </location>
</feature>
<feature type="region of interest" description="Disordered" evidence="1">
    <location>
        <begin position="1288"/>
        <end position="1399"/>
    </location>
</feature>
<feature type="compositionally biased region" description="Polar residues" evidence="1">
    <location>
        <begin position="1110"/>
        <end position="1135"/>
    </location>
</feature>
<dbReference type="RefSeq" id="XP_030372904.1">
    <property type="nucleotide sequence ID" value="XM_030517044.1"/>
</dbReference>
<organism evidence="2 3">
    <name type="scientific">Drosophila lebanonensis</name>
    <name type="common">Fruit fly</name>
    <name type="synonym">Scaptodrosophila lebanonensis</name>
    <dbReference type="NCBI Taxonomy" id="7225"/>
    <lineage>
        <taxon>Eukaryota</taxon>
        <taxon>Metazoa</taxon>
        <taxon>Ecdysozoa</taxon>
        <taxon>Arthropoda</taxon>
        <taxon>Hexapoda</taxon>
        <taxon>Insecta</taxon>
        <taxon>Pterygota</taxon>
        <taxon>Neoptera</taxon>
        <taxon>Endopterygota</taxon>
        <taxon>Diptera</taxon>
        <taxon>Brachycera</taxon>
        <taxon>Muscomorpha</taxon>
        <taxon>Ephydroidea</taxon>
        <taxon>Drosophilidae</taxon>
        <taxon>Scaptodrosophila</taxon>
    </lineage>
</organism>
<accession>A0A6J2TA49</accession>
<evidence type="ECO:0000313" key="2">
    <source>
        <dbReference type="Proteomes" id="UP000504634"/>
    </source>
</evidence>
<feature type="compositionally biased region" description="Polar residues" evidence="1">
    <location>
        <begin position="245"/>
        <end position="266"/>
    </location>
</feature>
<feature type="compositionally biased region" description="Polar residues" evidence="1">
    <location>
        <begin position="86"/>
        <end position="104"/>
    </location>
</feature>
<feature type="region of interest" description="Disordered" evidence="1">
    <location>
        <begin position="2159"/>
        <end position="2185"/>
    </location>
</feature>
<feature type="region of interest" description="Disordered" evidence="1">
    <location>
        <begin position="54"/>
        <end position="104"/>
    </location>
</feature>
<feature type="region of interest" description="Disordered" evidence="1">
    <location>
        <begin position="1706"/>
        <end position="1800"/>
    </location>
</feature>
<feature type="compositionally biased region" description="Polar residues" evidence="1">
    <location>
        <begin position="1180"/>
        <end position="1193"/>
    </location>
</feature>
<keyword evidence="2" id="KW-1185">Reference proteome</keyword>
<feature type="compositionally biased region" description="Polar residues" evidence="1">
    <location>
        <begin position="2050"/>
        <end position="2071"/>
    </location>
</feature>
<feature type="compositionally biased region" description="Low complexity" evidence="1">
    <location>
        <begin position="277"/>
        <end position="324"/>
    </location>
</feature>
<evidence type="ECO:0000313" key="3">
    <source>
        <dbReference type="RefSeq" id="XP_030372904.1"/>
    </source>
</evidence>
<name>A0A6J2TA49_DROLE</name>
<feature type="compositionally biased region" description="Low complexity" evidence="1">
    <location>
        <begin position="2423"/>
        <end position="2456"/>
    </location>
</feature>
<feature type="region of interest" description="Disordered" evidence="1">
    <location>
        <begin position="1491"/>
        <end position="1515"/>
    </location>
</feature>
<feature type="region of interest" description="Disordered" evidence="1">
    <location>
        <begin position="2423"/>
        <end position="2465"/>
    </location>
</feature>
<feature type="compositionally biased region" description="Basic residues" evidence="1">
    <location>
        <begin position="656"/>
        <end position="669"/>
    </location>
</feature>
<dbReference type="Proteomes" id="UP000504634">
    <property type="component" value="Unplaced"/>
</dbReference>
<feature type="compositionally biased region" description="Polar residues" evidence="1">
    <location>
        <begin position="1142"/>
        <end position="1159"/>
    </location>
</feature>
<feature type="region of interest" description="Disordered" evidence="1">
    <location>
        <begin position="1001"/>
        <end position="1193"/>
    </location>
</feature>
<evidence type="ECO:0000256" key="1">
    <source>
        <dbReference type="SAM" id="MobiDB-lite"/>
    </source>
</evidence>
<dbReference type="GeneID" id="115622921"/>
<feature type="region of interest" description="Disordered" evidence="1">
    <location>
        <begin position="244"/>
        <end position="336"/>
    </location>
</feature>
<feature type="compositionally biased region" description="Polar residues" evidence="1">
    <location>
        <begin position="1002"/>
        <end position="1017"/>
    </location>
</feature>
<feature type="compositionally biased region" description="Polar residues" evidence="1">
    <location>
        <begin position="1873"/>
        <end position="1895"/>
    </location>
</feature>
<feature type="compositionally biased region" description="Polar residues" evidence="1">
    <location>
        <begin position="1834"/>
        <end position="1845"/>
    </location>
</feature>
<feature type="region of interest" description="Disordered" evidence="1">
    <location>
        <begin position="800"/>
        <end position="828"/>
    </location>
</feature>
<feature type="compositionally biased region" description="Polar residues" evidence="1">
    <location>
        <begin position="1502"/>
        <end position="1514"/>
    </location>
</feature>
<feature type="compositionally biased region" description="Low complexity" evidence="1">
    <location>
        <begin position="67"/>
        <end position="77"/>
    </location>
</feature>
<feature type="compositionally biased region" description="Polar residues" evidence="1">
    <location>
        <begin position="813"/>
        <end position="823"/>
    </location>
</feature>
<feature type="compositionally biased region" description="Polar residues" evidence="1">
    <location>
        <begin position="1361"/>
        <end position="1371"/>
    </location>
</feature>
<sequence length="2505" mass="277406">MCNFNSICGTGHCRYGCYSAYCGGRCCGYRRLEKLQYTGSPRYPCRLQVRKNGIRHPKLNMERQQRASSSSDSSNASTIKRRLTIESVQPSASSTRDANGSSMCNGDNISISSKVRNSAGNKCPGLSISSLKTNGQAVAKENNLVRVKRDNTKDVISTNCSKMRNSLMIKNTPNAGSLEKRSCSTCTQLNAAQSSPKTTATPRPSCASSRMRSCVSIRSGIETDPKEQGAAGGQQRRSILDGARATTSAKGKGSLDSSKTANTPKSRCTHPLHSRESMAAAARSSRLRASSLQQQQKLQTEQGRRQQSQQGQQQQQQRQQLQRTQPKRLSVSRNGAHSSCTCFSNKTMYPRAQNSDTNLMPARTSYDLRQKMQPNASQTTIKGLECRCFQETESKDQRNSTPCYTCSSTKTLFRAEMPQRKCLRSDSQQPTRDPCCNLTSRNSTQLKSFPKKVFYYNRSDDELTRCARERQPERDQCSPSTYNSQCTPCSLSPKRWCACGNRQNQESVTAEPCSICCCCNRPVREIAKVEPKTFKRGCSLSSDPKPFNNGCKPEVCIRKKTRKAVVRRAPCKAPPDPQEGNSGIWFECNVPLRVNMPTSICMDTAPSCSTNVAARQCPAAVPPVAAPTPRFCISLQPGFGNCCCQNEPPAPVSASKPKRKRALGQRRAQKSAPAADMCNTADIGNGCNCNSMDGLPVRKVFERKVYCLDNSIVSEKVAFDCKGQFGLNETSGSVPYPNGKTPCSCVELHKRPSLPAGSKRLQSSSWRTLGSKCCPPKRPQLCRKFSEKSTNVRTSCNKFAGSSGQTPRGIGPTANSSNMQPRLTSKPKITPSVCASPENMSSFNCFHSQAPAFNRCATQVNRPCMSRMQQWRPSCCKCCRLRNCRCNRTCCPRMRGAVHTAAFKAMHVVHGAAMMRPMVPAMSNLRRMCVAGKSANTATESKEGGSSAAAAKSLVSLRAGKKGSAISKRSLQCTSMSKVGRSINTMKQSLAQLAILNKEQADMSNSIKPKPSTSNSKAMKAKGKPSSTDIKQNASKSNIRVLKKASSKQSQNTQPPMSTVSSYVADSTAKNSNRMQKAPEEWSRGSSTVQQREKEGTKSSEGVCGCNFTMAGTNIDPTQMGTKSNMDPRNMQSMPPNKRESQQQQAQPDTGSMNSNAPQLTARKSRQPPNAIARDRDSSTKPQPSLNTESCLPNCSCMTNPTKTWPTESRMAPQNPFGKPPTFSGINLNGIQISDRNTTASQGGFDRPSNGNWRNAEQTHPSANTCDFRCEGMNSYQTQIPFGYNNASQNRFEREPPNMWSGRGRSQNEDGQGNNNFGGQAANTWPSRDWQGTVEQRQSSPEYKDCTSEGSYSISAAKRNVNPNQMQTGNMAPQGRARSESPNTRSAREWQPPAGNEDECECDCTCKPGQMPTSNNMAPRNDFERDAPNEWPAIGWQNGNEVQPSEYRGDWETDGSCLTDDGRMYLNPNRATRGNNIAPQERFDRQLPNVDSNRDWQRDQKPNTSGMGYSTGQNMAPHRGQNWGNDNPYSGADYREPVRNQRQANAKANQAKQTPMQQAACSSNCKCSAEEEEPQLQEKIAGLFQSAFKGAKRLSEQVSKGLALPEKNQNRWQRSPSQFRTCPTDCNCYPGDNYGEYSAHSMNNGAGRGPEDMDQSQLSYPLEETCNDCQCDSNWNLDESQWQQDLQFRPQPTEQFRHGNFAAPSLEEEPLPKQDSYDMPHVPRNTRVTQESDSSMFMDDDMQQRDGRVQESVPQRAQTDSQLATNSQNEILSETNLGPSSSAMHKNSTDPSPDNRVRRPQLQMSRVGPNAAMPKLAPQHEPHRVSWTPKLPTNRGSQTEETLSIATHPEGPKATTQRSTSQGDKRNEGALKQQPTASTGRSGTGNRQGAAQRSTSKGDTRAQKRPSGRNVASSDAKTRAGKKTGKKVSTFLIPELNSDMNCNRRCPALMSQPKFIPLSERTLGSKAADRPRLRYKHADDDVEVYVIKESKCDCSERNSFDQRIDRELERSDMADFGRCMGQRFRRDTCVVNEFIQDPCTTHELQKGGSDLQNRTSPETSTDSCDCSSPEQSVAERDNDSIQLVSLNANESKSFCSCFLTDLEGYCTEPSNDNNCGLDKQPVVLVPFRVNCDLKEINGICNSRKVAICDPACSTKTRAQEKARGGNASKSQPQRPSSARPKYPTTVEQTDTLMLLQPRNMKSEVSVKAPDYALGQNDALQPGIEKTLLIETTTTCDMNNYLQACAGTNFSQMPYANMENIPNMEQQQLLQQYQPTDEQQKQSYSEMDQQQLQEQMLNSCSECNYWLDPRAPLPGSQSMALPYPQSQVYSQQQSAICCATGGNFNPHISMAQSNLQNTRIPIDFYQRTVTKYGIEPMDSYFHQGCQFNPRQFNTNNNVYSPYDMQSSGTTSICGISGMPCPYMQQQQQPHQQQQQQQRGQENQHQQQQQQQQVQQQQTSDDVPSCSSHSMCGIRGQTCPCMQQQPNDQHMCGMNPTCDGFNSYKRS</sequence>